<reference evidence="2" key="1">
    <citation type="journal article" date="2015" name="Nat. Genet.">
        <title>The genome and transcriptome of the zoonotic hookworm Ancylostoma ceylanicum identify infection-specific gene families.</title>
        <authorList>
            <person name="Schwarz E.M."/>
            <person name="Hu Y."/>
            <person name="Antoshechkin I."/>
            <person name="Miller M.M."/>
            <person name="Sternberg P.W."/>
            <person name="Aroian R.V."/>
        </authorList>
    </citation>
    <scope>NUCLEOTIDE SEQUENCE</scope>
    <source>
        <strain evidence="2">HY135</strain>
    </source>
</reference>
<organism evidence="1 2">
    <name type="scientific">Ancylostoma ceylanicum</name>
    <dbReference type="NCBI Taxonomy" id="53326"/>
    <lineage>
        <taxon>Eukaryota</taxon>
        <taxon>Metazoa</taxon>
        <taxon>Ecdysozoa</taxon>
        <taxon>Nematoda</taxon>
        <taxon>Chromadorea</taxon>
        <taxon>Rhabditida</taxon>
        <taxon>Rhabditina</taxon>
        <taxon>Rhabditomorpha</taxon>
        <taxon>Strongyloidea</taxon>
        <taxon>Ancylostomatidae</taxon>
        <taxon>Ancylostomatinae</taxon>
        <taxon>Ancylostoma</taxon>
    </lineage>
</organism>
<evidence type="ECO:0000313" key="2">
    <source>
        <dbReference type="Proteomes" id="UP000024635"/>
    </source>
</evidence>
<gene>
    <name evidence="1" type="primary">Acey_s0443.g1552</name>
    <name evidence="1" type="ORF">Y032_0443g1552</name>
</gene>
<accession>A0A016X0E7</accession>
<keyword evidence="2" id="KW-1185">Reference proteome</keyword>
<evidence type="ECO:0000313" key="1">
    <source>
        <dbReference type="EMBL" id="EYC44982.1"/>
    </source>
</evidence>
<name>A0A016X0E7_9BILA</name>
<dbReference type="Proteomes" id="UP000024635">
    <property type="component" value="Unassembled WGS sequence"/>
</dbReference>
<comment type="caution">
    <text evidence="1">The sequence shown here is derived from an EMBL/GenBank/DDBJ whole genome shotgun (WGS) entry which is preliminary data.</text>
</comment>
<proteinExistence type="predicted"/>
<protein>
    <submittedName>
        <fullName evidence="1">Uncharacterized protein</fullName>
    </submittedName>
</protein>
<sequence length="153" mass="17328">MLSIYTPRMDGKISWPRARVTNARSEHTCDRGETGVKKVKVVWAEKWRLFLNHSSDSAEEGKRIKDRSFGAGTPELRFAPATCFRAGTSAQLSVENVLARFLLNILVKVPRLGTIESDGWLRHVSRYRTYGSETVQPHTAQFFDQIGFSTEPI</sequence>
<dbReference type="EMBL" id="JARK01000043">
    <property type="protein sequence ID" value="EYC44982.1"/>
    <property type="molecule type" value="Genomic_DNA"/>
</dbReference>
<dbReference type="AlphaFoldDB" id="A0A016X0E7"/>